<dbReference type="Proteomes" id="UP001151760">
    <property type="component" value="Unassembled WGS sequence"/>
</dbReference>
<keyword evidence="3" id="KW-1185">Reference proteome</keyword>
<name>A0ABQ5EK61_9ASTR</name>
<comment type="caution">
    <text evidence="2">The sequence shown here is derived from an EMBL/GenBank/DDBJ whole genome shotgun (WGS) entry which is preliminary data.</text>
</comment>
<proteinExistence type="predicted"/>
<dbReference type="PANTHER" id="PTHR31286">
    <property type="entry name" value="GLYCINE-RICH CELL WALL STRUCTURAL PROTEIN 1.8-LIKE"/>
    <property type="match status" value="1"/>
</dbReference>
<protein>
    <submittedName>
        <fullName evidence="2">RNA-directed DNA polymerase, eukaryota, reverse transcriptase zinc-binding domain protein</fullName>
    </submittedName>
</protein>
<evidence type="ECO:0000313" key="2">
    <source>
        <dbReference type="EMBL" id="GJT51143.1"/>
    </source>
</evidence>
<dbReference type="PANTHER" id="PTHR31286:SF165">
    <property type="entry name" value="DUF4283 DOMAIN-CONTAINING PROTEIN"/>
    <property type="match status" value="1"/>
</dbReference>
<dbReference type="InterPro" id="IPR036691">
    <property type="entry name" value="Endo/exonu/phosph_ase_sf"/>
</dbReference>
<reference evidence="2" key="1">
    <citation type="journal article" date="2022" name="Int. J. Mol. Sci.">
        <title>Draft Genome of Tanacetum Coccineum: Genomic Comparison of Closely Related Tanacetum-Family Plants.</title>
        <authorList>
            <person name="Yamashiro T."/>
            <person name="Shiraishi A."/>
            <person name="Nakayama K."/>
            <person name="Satake H."/>
        </authorList>
    </citation>
    <scope>NUCLEOTIDE SEQUENCE</scope>
</reference>
<evidence type="ECO:0000313" key="3">
    <source>
        <dbReference type="Proteomes" id="UP001151760"/>
    </source>
</evidence>
<keyword evidence="2" id="KW-0808">Transferase</keyword>
<dbReference type="GO" id="GO:0003964">
    <property type="term" value="F:RNA-directed DNA polymerase activity"/>
    <property type="evidence" value="ECO:0007669"/>
    <property type="project" value="UniProtKB-KW"/>
</dbReference>
<feature type="compositionally biased region" description="Basic residues" evidence="1">
    <location>
        <begin position="1"/>
        <end position="14"/>
    </location>
</feature>
<dbReference type="InterPro" id="IPR040256">
    <property type="entry name" value="At4g02000-like"/>
</dbReference>
<dbReference type="EMBL" id="BQNB010016381">
    <property type="protein sequence ID" value="GJT51143.1"/>
    <property type="molecule type" value="Genomic_DNA"/>
</dbReference>
<feature type="region of interest" description="Disordered" evidence="1">
    <location>
        <begin position="1"/>
        <end position="26"/>
    </location>
</feature>
<keyword evidence="2" id="KW-0695">RNA-directed DNA polymerase</keyword>
<accession>A0ABQ5EK61</accession>
<sequence>MTNKNRLSKRKPRLPNKFNDHVMDNISQKRNVSDDFDELEAFRVSNEDKGGELGEIGESSKEVVKDGIEFVNDEIYKNAEVSGDMEKNYDKEKSYASKLSSGINDNNELFFIPTGMKENGEKVVLFDEELVKEGIFLMLFGITAALIDVNAAQSKLVLLENFNENYSKCLRLPYKVNAAEGVNAASKGVSTAELVSTAYDPDTVIIKEAPCKIPIWIRLFNIPLEAWSVRGISALASRLGRPIKMDQVTSKMCKNGVGRLGYARVLIEINVEDEFLDKIEINYLDERRKVKSTKWVRVEYTWKPDRCTHCKVFGHSMQRCDAMPKPKPVVNNNIRTNDSNISGSANKEGFFEVRYRKNFNTSKKSWNNTNQGNKKQQSGVNVEFKPKVPSAKQVIDKQKGTENVGGNNGVKSPFKAWNVGKDNVEKLRKSANKYDVLSEDENHIAEDPFIDKRLIVDEFIKKKIQPNCNETKDWTYDMIQYFKYQWEAMKRMEEEDSEEEDVFDSHNQAVNSLIADKVGHKRIVKDVSWVLMGDFNVTLKPEEHSNGSSVLTCDMGEFRDAINSLEVEDLNSTGFQYTWTKSLKNPIPAMLIIPNRIAMRKKSFRFANYIAEKLDFIDTVKSVWDKQIKGCGLGKEGGDFDIPIGVFFGYCLASNKRISFPAAVSIKLGAEVAFRALGVPVRLISAMKARTLDFHGCQGFLASVMDTSLGESNIENLSMLRIR</sequence>
<keyword evidence="2" id="KW-0548">Nucleotidyltransferase</keyword>
<evidence type="ECO:0000256" key="1">
    <source>
        <dbReference type="SAM" id="MobiDB-lite"/>
    </source>
</evidence>
<dbReference type="SUPFAM" id="SSF56219">
    <property type="entry name" value="DNase I-like"/>
    <property type="match status" value="1"/>
</dbReference>
<organism evidence="2 3">
    <name type="scientific">Tanacetum coccineum</name>
    <dbReference type="NCBI Taxonomy" id="301880"/>
    <lineage>
        <taxon>Eukaryota</taxon>
        <taxon>Viridiplantae</taxon>
        <taxon>Streptophyta</taxon>
        <taxon>Embryophyta</taxon>
        <taxon>Tracheophyta</taxon>
        <taxon>Spermatophyta</taxon>
        <taxon>Magnoliopsida</taxon>
        <taxon>eudicotyledons</taxon>
        <taxon>Gunneridae</taxon>
        <taxon>Pentapetalae</taxon>
        <taxon>asterids</taxon>
        <taxon>campanulids</taxon>
        <taxon>Asterales</taxon>
        <taxon>Asteraceae</taxon>
        <taxon>Asteroideae</taxon>
        <taxon>Anthemideae</taxon>
        <taxon>Anthemidinae</taxon>
        <taxon>Tanacetum</taxon>
    </lineage>
</organism>
<gene>
    <name evidence="2" type="ORF">Tco_0977300</name>
</gene>
<reference evidence="2" key="2">
    <citation type="submission" date="2022-01" db="EMBL/GenBank/DDBJ databases">
        <authorList>
            <person name="Yamashiro T."/>
            <person name="Shiraishi A."/>
            <person name="Satake H."/>
            <person name="Nakayama K."/>
        </authorList>
    </citation>
    <scope>NUCLEOTIDE SEQUENCE</scope>
</reference>